<gene>
    <name evidence="1" type="ORF">MFFC18_19670</name>
</gene>
<accession>A0A5B9PC67</accession>
<proteinExistence type="predicted"/>
<dbReference type="EMBL" id="CP042912">
    <property type="protein sequence ID" value="QEG22106.1"/>
    <property type="molecule type" value="Genomic_DNA"/>
</dbReference>
<evidence type="ECO:0008006" key="3">
    <source>
        <dbReference type="Google" id="ProtNLM"/>
    </source>
</evidence>
<dbReference type="Gene3D" id="3.40.50.12370">
    <property type="match status" value="1"/>
</dbReference>
<name>A0A5B9PC67_9BACT</name>
<protein>
    <recommendedName>
        <fullName evidence="3">Universal stress protein family protein</fullName>
    </recommendedName>
</protein>
<evidence type="ECO:0000313" key="2">
    <source>
        <dbReference type="Proteomes" id="UP000322214"/>
    </source>
</evidence>
<sequence>MSKIDQFESLFRSADKPPFKLEPVDVSDILIVTDMDQNRTTEFAEQAKAFLSALDTPKPVRYSQICGDEFSTVQQLLDRLENPRPDLVCTYRNLHAETADHPFSLGAYVNVLTQATEIPTLLLPEPKVLANADPSPLADKTKHVMVVTDHLAGDHHLVSMAVRFVEDGGELILSHIEDQKAFDRYMTAIDKIPDLDSELARKTISDQLLGEPKDYIESCRLVLQEHGVANTITPLVTFGNRIEDYRHLIEDRHIDLLVMNSRDDDQLAMHGVAYPLVVELRKTPILLV</sequence>
<reference evidence="1 2" key="1">
    <citation type="submission" date="2019-08" db="EMBL/GenBank/DDBJ databases">
        <title>Deep-cultivation of Planctomycetes and their phenomic and genomic characterization uncovers novel biology.</title>
        <authorList>
            <person name="Wiegand S."/>
            <person name="Jogler M."/>
            <person name="Boedeker C."/>
            <person name="Pinto D."/>
            <person name="Vollmers J."/>
            <person name="Rivas-Marin E."/>
            <person name="Kohn T."/>
            <person name="Peeters S.H."/>
            <person name="Heuer A."/>
            <person name="Rast P."/>
            <person name="Oberbeckmann S."/>
            <person name="Bunk B."/>
            <person name="Jeske O."/>
            <person name="Meyerdierks A."/>
            <person name="Storesund J.E."/>
            <person name="Kallscheuer N."/>
            <person name="Luecker S."/>
            <person name="Lage O.M."/>
            <person name="Pohl T."/>
            <person name="Merkel B.J."/>
            <person name="Hornburger P."/>
            <person name="Mueller R.-W."/>
            <person name="Bruemmer F."/>
            <person name="Labrenz M."/>
            <person name="Spormann A.M."/>
            <person name="Op den Camp H."/>
            <person name="Overmann J."/>
            <person name="Amann R."/>
            <person name="Jetten M.S.M."/>
            <person name="Mascher T."/>
            <person name="Medema M.H."/>
            <person name="Devos D.P."/>
            <person name="Kaster A.-K."/>
            <person name="Ovreas L."/>
            <person name="Rohde M."/>
            <person name="Galperin M.Y."/>
            <person name="Jogler C."/>
        </authorList>
    </citation>
    <scope>NUCLEOTIDE SEQUENCE [LARGE SCALE GENOMIC DNA]</scope>
    <source>
        <strain evidence="1 2">FC18</strain>
    </source>
</reference>
<dbReference type="SUPFAM" id="SSF52402">
    <property type="entry name" value="Adenine nucleotide alpha hydrolases-like"/>
    <property type="match status" value="1"/>
</dbReference>
<dbReference type="OrthoDB" id="9255510at2"/>
<dbReference type="AlphaFoldDB" id="A0A5B9PC67"/>
<dbReference type="KEGG" id="mff:MFFC18_19670"/>
<organism evidence="1 2">
    <name type="scientific">Mariniblastus fucicola</name>
    <dbReference type="NCBI Taxonomy" id="980251"/>
    <lineage>
        <taxon>Bacteria</taxon>
        <taxon>Pseudomonadati</taxon>
        <taxon>Planctomycetota</taxon>
        <taxon>Planctomycetia</taxon>
        <taxon>Pirellulales</taxon>
        <taxon>Pirellulaceae</taxon>
        <taxon>Mariniblastus</taxon>
    </lineage>
</organism>
<dbReference type="Proteomes" id="UP000322214">
    <property type="component" value="Chromosome"/>
</dbReference>
<dbReference type="RefSeq" id="WP_075082213.1">
    <property type="nucleotide sequence ID" value="NZ_CP042912.1"/>
</dbReference>
<keyword evidence="2" id="KW-1185">Reference proteome</keyword>
<evidence type="ECO:0000313" key="1">
    <source>
        <dbReference type="EMBL" id="QEG22106.1"/>
    </source>
</evidence>